<evidence type="ECO:0000313" key="2">
    <source>
        <dbReference type="Proteomes" id="UP000008311"/>
    </source>
</evidence>
<organism evidence="1 2">
    <name type="scientific">Ricinus communis</name>
    <name type="common">Castor bean</name>
    <dbReference type="NCBI Taxonomy" id="3988"/>
    <lineage>
        <taxon>Eukaryota</taxon>
        <taxon>Viridiplantae</taxon>
        <taxon>Streptophyta</taxon>
        <taxon>Embryophyta</taxon>
        <taxon>Tracheophyta</taxon>
        <taxon>Spermatophyta</taxon>
        <taxon>Magnoliopsida</taxon>
        <taxon>eudicotyledons</taxon>
        <taxon>Gunneridae</taxon>
        <taxon>Pentapetalae</taxon>
        <taxon>rosids</taxon>
        <taxon>fabids</taxon>
        <taxon>Malpighiales</taxon>
        <taxon>Euphorbiaceae</taxon>
        <taxon>Acalyphoideae</taxon>
        <taxon>Acalypheae</taxon>
        <taxon>Ricinus</taxon>
    </lineage>
</organism>
<gene>
    <name evidence="1" type="ORF">RCOM_0922730</name>
</gene>
<dbReference type="InterPro" id="IPR008709">
    <property type="entry name" value="Neurochondrin"/>
</dbReference>
<dbReference type="OMA" id="IVHYKKP"/>
<protein>
    <recommendedName>
        <fullName evidence="3">Neurochondrin</fullName>
    </recommendedName>
</protein>
<proteinExistence type="predicted"/>
<dbReference type="EMBL" id="EQ973791">
    <property type="protein sequence ID" value="EEF46917.1"/>
    <property type="molecule type" value="Genomic_DNA"/>
</dbReference>
<dbReference type="STRING" id="3988.B9RNZ9"/>
<name>B9RNZ9_RICCO</name>
<dbReference type="KEGG" id="rcu:8276308"/>
<dbReference type="PANTHER" id="PTHR13109">
    <property type="entry name" value="NEUROCHONDRIN"/>
    <property type="match status" value="1"/>
</dbReference>
<dbReference type="PANTHER" id="PTHR13109:SF7">
    <property type="entry name" value="NEUROCHONDRIN"/>
    <property type="match status" value="1"/>
</dbReference>
<reference evidence="2" key="1">
    <citation type="journal article" date="2010" name="Nat. Biotechnol.">
        <title>Draft genome sequence of the oilseed species Ricinus communis.</title>
        <authorList>
            <person name="Chan A.P."/>
            <person name="Crabtree J."/>
            <person name="Zhao Q."/>
            <person name="Lorenzi H."/>
            <person name="Orvis J."/>
            <person name="Puiu D."/>
            <person name="Melake-Berhan A."/>
            <person name="Jones K.M."/>
            <person name="Redman J."/>
            <person name="Chen G."/>
            <person name="Cahoon E.B."/>
            <person name="Gedil M."/>
            <person name="Stanke M."/>
            <person name="Haas B.J."/>
            <person name="Wortman J.R."/>
            <person name="Fraser-Liggett C.M."/>
            <person name="Ravel J."/>
            <person name="Rabinowicz P.D."/>
        </authorList>
    </citation>
    <scope>NUCLEOTIDE SEQUENCE [LARGE SCALE GENOMIC DNA]</scope>
    <source>
        <strain evidence="2">cv. Hale</strain>
    </source>
</reference>
<sequence>MQVEQEKSPSIDDCLKLLKGERDEQRLAGLLLVTKFCKGDDAVSLRRVYDAAGVRFLDRLLRTGMGKGAIKDNGASNRDAYLQLSITVLAAFCRVPEIASSKDMVLKIPLILEIMSESGSLVWEECYEFLYLVVVSSEDGGKTLCESGGLKVLASQLSVLPDGSHMMELALKILQFLLNKLSQESVTNIYISELSMVVVSLARHFAVLHNQLKFEALRLLSDILSSKCSQQLQDALRTIAGNTWPDYMRVGIVAILQNRVAPAEKLHALILAESMVSILGESWLIDQANLPDLQDSMPADRCLLLVLESSRVEVAVLLNELAYLKYEASKNTSTTAETIFLKQTNVAIAFSLIERVIKLVSTVAGNEGELIGESTFIKIINGLNETVDIVLEYLHDAKEHGQKKGSDLLASVRVVGSYLAETPDACKDKVRELLGYMLSIEAEDELSPFYSICFLLPMLCQITMEVEGCKALVSSGGYKAVVECLIKMISSIHYTIEANSSIFLACDTILNLLVKREQMQFSVDESIVIDLLMALGYWGEDADDPSVLMMASSICALIFDYTSEQALLCHPKFNSSSLESLSRIIAKSLALLKQDMSDVVKAEMDLLEIVSSGFSRWSHRFPRISEAVQRF</sequence>
<keyword evidence="2" id="KW-1185">Reference proteome</keyword>
<dbReference type="FunCoup" id="B9RNZ9">
    <property type="interactions" value="1119"/>
</dbReference>
<dbReference type="SUPFAM" id="SSF48371">
    <property type="entry name" value="ARM repeat"/>
    <property type="match status" value="1"/>
</dbReference>
<dbReference type="Proteomes" id="UP000008311">
    <property type="component" value="Unassembled WGS sequence"/>
</dbReference>
<evidence type="ECO:0008006" key="3">
    <source>
        <dbReference type="Google" id="ProtNLM"/>
    </source>
</evidence>
<evidence type="ECO:0000313" key="1">
    <source>
        <dbReference type="EMBL" id="EEF46917.1"/>
    </source>
</evidence>
<dbReference type="AlphaFoldDB" id="B9RNZ9"/>
<dbReference type="Pfam" id="PF05536">
    <property type="entry name" value="Neurochondrin"/>
    <property type="match status" value="1"/>
</dbReference>
<dbReference type="OrthoDB" id="8962942at2759"/>
<accession>B9RNZ9</accession>
<dbReference type="InParanoid" id="B9RNZ9"/>
<dbReference type="InterPro" id="IPR016024">
    <property type="entry name" value="ARM-type_fold"/>
</dbReference>
<dbReference type="eggNOG" id="KOG2611">
    <property type="taxonomic scope" value="Eukaryota"/>
</dbReference>